<dbReference type="GO" id="GO:0005737">
    <property type="term" value="C:cytoplasm"/>
    <property type="evidence" value="ECO:0007669"/>
    <property type="project" value="TreeGrafter"/>
</dbReference>
<dbReference type="InterPro" id="IPR006357">
    <property type="entry name" value="HAD-SF_hydro_IIA"/>
</dbReference>
<reference evidence="6" key="1">
    <citation type="submission" date="2020-03" db="EMBL/GenBank/DDBJ databases">
        <authorList>
            <person name="Guo F."/>
        </authorList>
    </citation>
    <scope>NUCLEOTIDE SEQUENCE</scope>
    <source>
        <strain evidence="6">JCM 30134</strain>
    </source>
</reference>
<evidence type="ECO:0000313" key="6">
    <source>
        <dbReference type="EMBL" id="NHO65867.1"/>
    </source>
</evidence>
<evidence type="ECO:0000256" key="2">
    <source>
        <dbReference type="ARBA" id="ARBA00007958"/>
    </source>
</evidence>
<dbReference type="PANTHER" id="PTHR19288:SF46">
    <property type="entry name" value="HALOACID DEHALOGENASE-LIKE HYDROLASE DOMAIN-CONTAINING PROTEIN 2"/>
    <property type="match status" value="1"/>
</dbReference>
<dbReference type="SUPFAM" id="SSF56784">
    <property type="entry name" value="HAD-like"/>
    <property type="match status" value="1"/>
</dbReference>
<protein>
    <recommendedName>
        <fullName evidence="5">Haloacid dehalogenase-like hydrolase domain-containing protein 2</fullName>
    </recommendedName>
</protein>
<dbReference type="EMBL" id="JAAONZ010000006">
    <property type="protein sequence ID" value="NHO65867.1"/>
    <property type="molecule type" value="Genomic_DNA"/>
</dbReference>
<dbReference type="InterPro" id="IPR023214">
    <property type="entry name" value="HAD_sf"/>
</dbReference>
<comment type="cofactor">
    <cofactor evidence="1">
        <name>Mg(2+)</name>
        <dbReference type="ChEBI" id="CHEBI:18420"/>
    </cofactor>
</comment>
<organism evidence="6 7">
    <name type="scientific">Pseudomaricurvus hydrocarbonicus</name>
    <dbReference type="NCBI Taxonomy" id="1470433"/>
    <lineage>
        <taxon>Bacteria</taxon>
        <taxon>Pseudomonadati</taxon>
        <taxon>Pseudomonadota</taxon>
        <taxon>Gammaproteobacteria</taxon>
        <taxon>Cellvibrionales</taxon>
        <taxon>Cellvibrionaceae</taxon>
        <taxon>Pseudomaricurvus</taxon>
    </lineage>
</organism>
<dbReference type="AlphaFoldDB" id="A0A9E5JZZ0"/>
<dbReference type="Proteomes" id="UP000787472">
    <property type="component" value="Unassembled WGS sequence"/>
</dbReference>
<keyword evidence="3" id="KW-0479">Metal-binding</keyword>
<evidence type="ECO:0000256" key="1">
    <source>
        <dbReference type="ARBA" id="ARBA00001946"/>
    </source>
</evidence>
<dbReference type="InterPro" id="IPR036412">
    <property type="entry name" value="HAD-like_sf"/>
</dbReference>
<dbReference type="GO" id="GO:0046872">
    <property type="term" value="F:metal ion binding"/>
    <property type="evidence" value="ECO:0007669"/>
    <property type="project" value="UniProtKB-KW"/>
</dbReference>
<dbReference type="GO" id="GO:0016791">
    <property type="term" value="F:phosphatase activity"/>
    <property type="evidence" value="ECO:0007669"/>
    <property type="project" value="InterPro"/>
</dbReference>
<evidence type="ECO:0000313" key="7">
    <source>
        <dbReference type="Proteomes" id="UP000787472"/>
    </source>
</evidence>
<gene>
    <name evidence="6" type="ORF">G8770_09970</name>
</gene>
<keyword evidence="6" id="KW-0378">Hydrolase</keyword>
<dbReference type="NCBIfam" id="TIGR01460">
    <property type="entry name" value="HAD-SF-IIA"/>
    <property type="match status" value="1"/>
</dbReference>
<comment type="caution">
    <text evidence="6">The sequence shown here is derived from an EMBL/GenBank/DDBJ whole genome shotgun (WGS) entry which is preliminary data.</text>
</comment>
<dbReference type="RefSeq" id="WP_167185640.1">
    <property type="nucleotide sequence ID" value="NZ_JAAONZ010000006.1"/>
</dbReference>
<accession>A0A9E5JZZ0</accession>
<dbReference type="Gene3D" id="3.40.50.1000">
    <property type="entry name" value="HAD superfamily/HAD-like"/>
    <property type="match status" value="2"/>
</dbReference>
<comment type="similarity">
    <text evidence="2">Belongs to the HAD-like hydrolase superfamily.</text>
</comment>
<keyword evidence="4" id="KW-0460">Magnesium</keyword>
<dbReference type="NCBIfam" id="TIGR01458">
    <property type="entry name" value="HAD-SF-IIA-hyp3"/>
    <property type="match status" value="1"/>
</dbReference>
<evidence type="ECO:0000256" key="5">
    <source>
        <dbReference type="ARBA" id="ARBA00039666"/>
    </source>
</evidence>
<keyword evidence="7" id="KW-1185">Reference proteome</keyword>
<dbReference type="PANTHER" id="PTHR19288">
    <property type="entry name" value="4-NITROPHENYLPHOSPHATASE-RELATED"/>
    <property type="match status" value="1"/>
</dbReference>
<name>A0A9E5JZZ0_9GAMM</name>
<sequence>MPSLSDIRAILIDLDGVLYIGDQAIDGAIDAIRLVVERHIPHRYVTNTTTRSRADLAKKLNTLGYTIDADEIWSSPCGAVTYLRQRGVRSCFCVVDEAIGSEFGEFDVSDTSPDAVVIGDVGSAWNYDLVDQIARLVMAGAELVALHKGKFWQAADGLKVDIGAFVAGVEYVTGKDATVIGKPSPAFFQAAIDTLNCSAEQVAMIGDDIDSDVGGAQRCGMRGILVRTGKYREPLVAAASIVPDATLDSIADLPSWLSQNAKGDF</sequence>
<evidence type="ECO:0000256" key="3">
    <source>
        <dbReference type="ARBA" id="ARBA00022723"/>
    </source>
</evidence>
<dbReference type="Pfam" id="PF13242">
    <property type="entry name" value="Hydrolase_like"/>
    <property type="match status" value="1"/>
</dbReference>
<evidence type="ECO:0000256" key="4">
    <source>
        <dbReference type="ARBA" id="ARBA00022842"/>
    </source>
</evidence>
<dbReference type="Pfam" id="PF13344">
    <property type="entry name" value="Hydrolase_6"/>
    <property type="match status" value="1"/>
</dbReference>
<proteinExistence type="inferred from homology"/>
<dbReference type="InterPro" id="IPR006355">
    <property type="entry name" value="LHPP/HDHD2"/>
</dbReference>